<dbReference type="EC" id="1.2.1.-" evidence="3"/>
<reference evidence="3 4" key="1">
    <citation type="submission" date="2018-03" db="EMBL/GenBank/DDBJ databases">
        <title>Draft Genome Sequences of the Obligatory Marine Myxobacteria Enhygromyxa salina SWB005.</title>
        <authorList>
            <person name="Poehlein A."/>
            <person name="Moghaddam J.A."/>
            <person name="Harms H."/>
            <person name="Alanjari M."/>
            <person name="Koenig G.M."/>
            <person name="Daniel R."/>
            <person name="Schaeberle T.F."/>
        </authorList>
    </citation>
    <scope>NUCLEOTIDE SEQUENCE [LARGE SCALE GENOMIC DNA]</scope>
    <source>
        <strain evidence="3 4">SWB005</strain>
    </source>
</reference>
<dbReference type="AlphaFoldDB" id="A0A2S9XD96"/>
<accession>A0A2S9XD96</accession>
<evidence type="ECO:0000313" key="4">
    <source>
        <dbReference type="Proteomes" id="UP000237968"/>
    </source>
</evidence>
<dbReference type="PANTHER" id="PTHR43201:SF8">
    <property type="entry name" value="ACYL-COA SYNTHETASE FAMILY MEMBER 3"/>
    <property type="match status" value="1"/>
</dbReference>
<dbReference type="Pfam" id="PF23562">
    <property type="entry name" value="AMP-binding_C_3"/>
    <property type="match status" value="1"/>
</dbReference>
<name>A0A2S9XD96_9BACT</name>
<evidence type="ECO:0000256" key="1">
    <source>
        <dbReference type="ARBA" id="ARBA00006432"/>
    </source>
</evidence>
<dbReference type="RefSeq" id="WP_106395281.1">
    <property type="nucleotide sequence ID" value="NZ_PVNK01000267.1"/>
</dbReference>
<evidence type="ECO:0000259" key="2">
    <source>
        <dbReference type="Pfam" id="PF00501"/>
    </source>
</evidence>
<feature type="domain" description="AMP-dependent synthetase/ligase" evidence="2">
    <location>
        <begin position="50"/>
        <end position="432"/>
    </location>
</feature>
<gene>
    <name evidence="3" type="primary">car</name>
    <name evidence="3" type="ORF">ENSA5_60940</name>
</gene>
<dbReference type="NCBIfam" id="NF009232">
    <property type="entry name" value="PRK12582.1"/>
    <property type="match status" value="1"/>
</dbReference>
<dbReference type="GO" id="GO:0031956">
    <property type="term" value="F:medium-chain fatty acid-CoA ligase activity"/>
    <property type="evidence" value="ECO:0007669"/>
    <property type="project" value="TreeGrafter"/>
</dbReference>
<dbReference type="InterPro" id="IPR000873">
    <property type="entry name" value="AMP-dep_synth/lig_dom"/>
</dbReference>
<dbReference type="EMBL" id="PVNK01000267">
    <property type="protein sequence ID" value="PRP90844.1"/>
    <property type="molecule type" value="Genomic_DNA"/>
</dbReference>
<keyword evidence="4" id="KW-1185">Reference proteome</keyword>
<dbReference type="PROSITE" id="PS00455">
    <property type="entry name" value="AMP_BINDING"/>
    <property type="match status" value="1"/>
</dbReference>
<protein>
    <submittedName>
        <fullName evidence="3">Carboxylic acid reductase</fullName>
        <ecNumber evidence="3">1.2.1.-</ecNumber>
    </submittedName>
</protein>
<dbReference type="OrthoDB" id="9799237at2"/>
<evidence type="ECO:0000313" key="3">
    <source>
        <dbReference type="EMBL" id="PRP90844.1"/>
    </source>
</evidence>
<dbReference type="Proteomes" id="UP000237968">
    <property type="component" value="Unassembled WGS sequence"/>
</dbReference>
<comment type="caution">
    <text evidence="3">The sequence shown here is derived from an EMBL/GenBank/DDBJ whole genome shotgun (WGS) entry which is preliminary data.</text>
</comment>
<dbReference type="InterPro" id="IPR042099">
    <property type="entry name" value="ANL_N_sf"/>
</dbReference>
<dbReference type="SUPFAM" id="SSF56801">
    <property type="entry name" value="Acetyl-CoA synthetase-like"/>
    <property type="match status" value="1"/>
</dbReference>
<dbReference type="PANTHER" id="PTHR43201">
    <property type="entry name" value="ACYL-COA SYNTHETASE"/>
    <property type="match status" value="1"/>
</dbReference>
<dbReference type="GO" id="GO:0006631">
    <property type="term" value="P:fatty acid metabolic process"/>
    <property type="evidence" value="ECO:0007669"/>
    <property type="project" value="TreeGrafter"/>
</dbReference>
<comment type="similarity">
    <text evidence="1">Belongs to the ATP-dependent AMP-binding enzyme family.</text>
</comment>
<dbReference type="InterPro" id="IPR020845">
    <property type="entry name" value="AMP-binding_CS"/>
</dbReference>
<dbReference type="Gene3D" id="3.40.50.12780">
    <property type="entry name" value="N-terminal domain of ligase-like"/>
    <property type="match status" value="1"/>
</dbReference>
<dbReference type="GO" id="GO:0016491">
    <property type="term" value="F:oxidoreductase activity"/>
    <property type="evidence" value="ECO:0007669"/>
    <property type="project" value="UniProtKB-KW"/>
</dbReference>
<organism evidence="3 4">
    <name type="scientific">Enhygromyxa salina</name>
    <dbReference type="NCBI Taxonomy" id="215803"/>
    <lineage>
        <taxon>Bacteria</taxon>
        <taxon>Pseudomonadati</taxon>
        <taxon>Myxococcota</taxon>
        <taxon>Polyangia</taxon>
        <taxon>Nannocystales</taxon>
        <taxon>Nannocystaceae</taxon>
        <taxon>Enhygromyxa</taxon>
    </lineage>
</organism>
<proteinExistence type="inferred from homology"/>
<sequence>MSVEPNWALPKLAPAKVEVTRRADGATILSNSIPLGRYPRCLGDLLVANALARPDQVFLAERRAGPSSPWRTVTWAAALTRVRSLAQGLLDLGAGPERPLMLLSGNSVAHALLSLAAMHVGVPAVPVSVAYSLVSRDFTKLRSIARQVTPGVVFVERHKPFAPALAAAGLGGLPLISRDEGLRSVERYEDLLLLSPSEQVARRFAKLGPDSVAKILFTSGSTGLPKGVINTQRMLCSNQAALARVWPFLATDAAAGRVPEILDWLPWNHTFGSNFNFNLILMHGGSLWIDGGKPAPGLFETTLANLRERSPTMYFNVPRGYDLLIPELERDAELRARFFANLDLLFYAGAALPQHLWTRLEALAVAARGQRLLMVSAWGSTETAPCSTAVHWPIERAGVIGNPIPGTEIALVENGDKQELRVRGPNVTPGYWRDPELSAAAFDEFGFYRIGDAGLLADPSQPEQGIVFDGRVAEDFKLSSGTWVHVGKLRLEAIAACEPLIQDCVLAGHDRAEIGVLLFPNLAACRKLARLDGHAAAQLAIESPAVREAIQRGLERHNERMRGTSTRFARALILAEPPSIDANEITDKGYINQRAVLRRRADQVDSMFAGDSPAVLVCR</sequence>
<dbReference type="Pfam" id="PF00501">
    <property type="entry name" value="AMP-binding"/>
    <property type="match status" value="1"/>
</dbReference>
<keyword evidence="3" id="KW-0560">Oxidoreductase</keyword>